<evidence type="ECO:0000313" key="2">
    <source>
        <dbReference type="Proteomes" id="UP000027180"/>
    </source>
</evidence>
<dbReference type="KEGG" id="rei:IE4771_PB00034"/>
<evidence type="ECO:0000313" key="1">
    <source>
        <dbReference type="EMBL" id="AIC29769.1"/>
    </source>
</evidence>
<sequence>MRGTGITTNLKNGRALEKAAHMANHSLTRTTQLYDRRSDDVSLDEVVRILI</sequence>
<reference evidence="1 2" key="1">
    <citation type="submission" date="2013-12" db="EMBL/GenBank/DDBJ databases">
        <title>Complete genome sequence of Rhizobium etli bv. mimosae IE4771.</title>
        <authorList>
            <person name="Bustos P."/>
            <person name="Santamaria R.I."/>
            <person name="Lozano L."/>
            <person name="Ormeno-Orrillo E."/>
            <person name="Rogel M.A."/>
            <person name="Romero D."/>
            <person name="Cevallos M.A."/>
            <person name="Martinez-Romero E."/>
            <person name="Gonzalez V."/>
        </authorList>
    </citation>
    <scope>NUCLEOTIDE SEQUENCE [LARGE SCALE GENOMIC DNA]</scope>
    <source>
        <strain evidence="1 2">IE4771</strain>
        <plasmid evidence="2">Plasmid pRetIE4771b</plasmid>
    </source>
</reference>
<dbReference type="AlphaFoldDB" id="A0A060I7P8"/>
<geneLocation type="plasmid" evidence="1 2">
    <name>pRetIE4771b</name>
</geneLocation>
<keyword evidence="1" id="KW-0614">Plasmid</keyword>
<protein>
    <submittedName>
        <fullName evidence="1">Uncharacterized protein</fullName>
    </submittedName>
</protein>
<dbReference type="HOGENOM" id="CLU_3103021_0_0_5"/>
<name>A0A060I7P8_RHIET</name>
<dbReference type="Proteomes" id="UP000027180">
    <property type="component" value="Plasmid pRetIE4771b"/>
</dbReference>
<dbReference type="EMBL" id="CP006988">
    <property type="protein sequence ID" value="AIC29769.1"/>
    <property type="molecule type" value="Genomic_DNA"/>
</dbReference>
<accession>A0A060I7P8</accession>
<organism evidence="1 2">
    <name type="scientific">Rhizobium etli bv. mimosae str. IE4771</name>
    <dbReference type="NCBI Taxonomy" id="1432050"/>
    <lineage>
        <taxon>Bacteria</taxon>
        <taxon>Pseudomonadati</taxon>
        <taxon>Pseudomonadota</taxon>
        <taxon>Alphaproteobacteria</taxon>
        <taxon>Hyphomicrobiales</taxon>
        <taxon>Rhizobiaceae</taxon>
        <taxon>Rhizobium/Agrobacterium group</taxon>
        <taxon>Rhizobium</taxon>
    </lineage>
</organism>
<gene>
    <name evidence="1" type="ORF">IE4771_PB00034</name>
</gene>
<proteinExistence type="predicted"/>